<evidence type="ECO:0000313" key="3">
    <source>
        <dbReference type="EMBL" id="MBN9644048.1"/>
    </source>
</evidence>
<evidence type="ECO:0000259" key="2">
    <source>
        <dbReference type="Pfam" id="PF00814"/>
    </source>
</evidence>
<evidence type="ECO:0000256" key="1">
    <source>
        <dbReference type="SAM" id="MobiDB-lite"/>
    </source>
</evidence>
<evidence type="ECO:0000313" key="4">
    <source>
        <dbReference type="Proteomes" id="UP000664332"/>
    </source>
</evidence>
<dbReference type="GO" id="GO:0002949">
    <property type="term" value="P:tRNA threonylcarbamoyladenosine modification"/>
    <property type="evidence" value="ECO:0007669"/>
    <property type="project" value="InterPro"/>
</dbReference>
<dbReference type="Gene3D" id="3.30.420.40">
    <property type="match status" value="2"/>
</dbReference>
<dbReference type="InterPro" id="IPR000905">
    <property type="entry name" value="Gcp-like_dom"/>
</dbReference>
<dbReference type="RefSeq" id="WP_207118935.1">
    <property type="nucleotide sequence ID" value="NZ_JAFLEQ010000008.1"/>
</dbReference>
<dbReference type="Pfam" id="PF00814">
    <property type="entry name" value="TsaD"/>
    <property type="match status" value="1"/>
</dbReference>
<feature type="compositionally biased region" description="Pro residues" evidence="1">
    <location>
        <begin position="223"/>
        <end position="234"/>
    </location>
</feature>
<dbReference type="AlphaFoldDB" id="A0A939IXH1"/>
<feature type="domain" description="Gcp-like" evidence="2">
    <location>
        <begin position="35"/>
        <end position="145"/>
    </location>
</feature>
<feature type="region of interest" description="Disordered" evidence="1">
    <location>
        <begin position="214"/>
        <end position="234"/>
    </location>
</feature>
<dbReference type="SUPFAM" id="SSF53067">
    <property type="entry name" value="Actin-like ATPase domain"/>
    <property type="match status" value="2"/>
</dbReference>
<dbReference type="GO" id="GO:0005829">
    <property type="term" value="C:cytosol"/>
    <property type="evidence" value="ECO:0007669"/>
    <property type="project" value="TreeGrafter"/>
</dbReference>
<comment type="caution">
    <text evidence="3">The sequence shown here is derived from an EMBL/GenBank/DDBJ whole genome shotgun (WGS) entry which is preliminary data.</text>
</comment>
<dbReference type="PANTHER" id="PTHR11735">
    <property type="entry name" value="TRNA N6-ADENOSINE THREONYLCARBAMOYLTRANSFERASE"/>
    <property type="match status" value="1"/>
</dbReference>
<dbReference type="PANTHER" id="PTHR11735:SF11">
    <property type="entry name" value="TRNA THREONYLCARBAMOYLADENOSINE BIOSYNTHESIS PROTEIN TSAB"/>
    <property type="match status" value="1"/>
</dbReference>
<accession>A0A939IXH1</accession>
<dbReference type="EMBL" id="JAFLEQ010000008">
    <property type="protein sequence ID" value="MBN9644048.1"/>
    <property type="molecule type" value="Genomic_DNA"/>
</dbReference>
<dbReference type="NCBIfam" id="TIGR03725">
    <property type="entry name" value="T6A_YeaZ"/>
    <property type="match status" value="1"/>
</dbReference>
<organism evidence="3 4">
    <name type="scientific">Corynebacterium mendelii</name>
    <dbReference type="NCBI Taxonomy" id="2765362"/>
    <lineage>
        <taxon>Bacteria</taxon>
        <taxon>Bacillati</taxon>
        <taxon>Actinomycetota</taxon>
        <taxon>Actinomycetes</taxon>
        <taxon>Mycobacteriales</taxon>
        <taxon>Corynebacteriaceae</taxon>
        <taxon>Corynebacterium</taxon>
    </lineage>
</organism>
<dbReference type="InterPro" id="IPR022496">
    <property type="entry name" value="T6A_TsaB"/>
</dbReference>
<protein>
    <submittedName>
        <fullName evidence="3">tRNA (Adenosine(37)-N6)-threonylcarbamoyltransferase complex dimerization subunit type 1 TsaB</fullName>
    </submittedName>
</protein>
<name>A0A939IXH1_9CORY</name>
<reference evidence="3" key="1">
    <citation type="submission" date="2021-03" db="EMBL/GenBank/DDBJ databases">
        <authorList>
            <person name="Sun Q."/>
        </authorList>
    </citation>
    <scope>NUCLEOTIDE SEQUENCE</scope>
    <source>
        <strain evidence="3">CCM 8862</strain>
    </source>
</reference>
<keyword evidence="4" id="KW-1185">Reference proteome</keyword>
<sequence length="234" mass="24285">MLILALDTSTPTLVAGLVDTDDRCFGAEAVVPDCRRHNEQLVPLVMDLVAGKGVRLADLDAIVTGCGPGPFTGLRVGMATAAAFGDALDIPVYGVCSLDAINAAVAAADSGEDPDCVRLIATDARRRELYWACYRGDRRISGPSVTAPAAVADTLGRATVDEISVVSVPAALRDSLGGLVDSRRVTDAHPTAAGLVGVADLCADPQPLVPLYLRRPDAKEPAPRPPSPALPPRM</sequence>
<dbReference type="Proteomes" id="UP000664332">
    <property type="component" value="Unassembled WGS sequence"/>
</dbReference>
<proteinExistence type="predicted"/>
<dbReference type="InterPro" id="IPR043129">
    <property type="entry name" value="ATPase_NBD"/>
</dbReference>
<gene>
    <name evidence="3" type="primary">tsaB</name>
    <name evidence="3" type="ORF">JZY06_05365</name>
</gene>